<sequence>MPYRLRDLLPAFEIETGNRKDTKLTRQVAGLAEFLHKQERTIRSYISYSSAERMMPAEDYWATAVEWVKRRARASVRVHGKPDFFVRDHNHHQIYETVWMWQAVFLGDVDQQAEGWKAYVRGQSRVREYDEAMQRRSRLRHIVRNDILSLETICDVMEFDLYCLTDYQMEGVDWRSTPSETKLQTLERMQAEMIGEAA</sequence>
<evidence type="ECO:0000313" key="1">
    <source>
        <dbReference type="EMBL" id="CDN46814.1"/>
    </source>
</evidence>
<dbReference type="KEGG" id="ngg:RG540_CH06240"/>
<organism evidence="1 2">
    <name type="scientific">Neorhizobium galegae bv. orientalis str. HAMBI 540</name>
    <dbReference type="NCBI Taxonomy" id="1028800"/>
    <lineage>
        <taxon>Bacteria</taxon>
        <taxon>Pseudomonadati</taxon>
        <taxon>Pseudomonadota</taxon>
        <taxon>Alphaproteobacteria</taxon>
        <taxon>Hyphomicrobiales</taxon>
        <taxon>Rhizobiaceae</taxon>
        <taxon>Rhizobium/Agrobacterium group</taxon>
        <taxon>Neorhizobium</taxon>
    </lineage>
</organism>
<evidence type="ECO:0000313" key="2">
    <source>
        <dbReference type="Proteomes" id="UP000028181"/>
    </source>
</evidence>
<protein>
    <submittedName>
        <fullName evidence="1">Uncharacterized protein</fullName>
    </submittedName>
</protein>
<dbReference type="AlphaFoldDB" id="A0A068SLV9"/>
<keyword evidence="2" id="KW-1185">Reference proteome</keyword>
<dbReference type="Proteomes" id="UP000028181">
    <property type="component" value="Chromosome I"/>
</dbReference>
<dbReference type="EMBL" id="HG938353">
    <property type="protein sequence ID" value="CDN46814.1"/>
    <property type="molecule type" value="Genomic_DNA"/>
</dbReference>
<accession>A0A068SLV9</accession>
<dbReference type="HOGENOM" id="CLU_1376886_0_0_5"/>
<name>A0A068SLV9_NEOGA</name>
<reference evidence="2" key="1">
    <citation type="journal article" date="2014" name="BMC Genomics">
        <title>Genome sequencing of two Neorhizobium galegae strains reveals a noeT gene responsible for the unusual acetylation of the nodulation factors.</title>
        <authorList>
            <person name="Osterman J."/>
            <person name="Marsh J."/>
            <person name="Laine P.K."/>
            <person name="Zeng Z."/>
            <person name="Alatalo E."/>
            <person name="Sullivan J.T."/>
            <person name="Young J.P."/>
            <person name="Thomas-Oates J."/>
            <person name="Paulin L."/>
            <person name="Lindstrom K."/>
        </authorList>
    </citation>
    <scope>NUCLEOTIDE SEQUENCE [LARGE SCALE GENOMIC DNA]</scope>
    <source>
        <strain evidence="2">HAMBI 540</strain>
    </source>
</reference>
<gene>
    <name evidence="1" type="ORF">RG540_CH06240</name>
</gene>
<dbReference type="PATRIC" id="fig|1028800.3.peg.632"/>
<proteinExistence type="predicted"/>